<dbReference type="GO" id="GO:0003725">
    <property type="term" value="F:double-stranded RNA binding"/>
    <property type="evidence" value="ECO:0007669"/>
    <property type="project" value="InterPro"/>
</dbReference>
<dbReference type="Proteomes" id="UP000807504">
    <property type="component" value="Unassembled WGS sequence"/>
</dbReference>
<dbReference type="InterPro" id="IPR010736">
    <property type="entry name" value="SHIPPO-rpt"/>
</dbReference>
<proteinExistence type="predicted"/>
<evidence type="ECO:0000259" key="2">
    <source>
        <dbReference type="PROSITE" id="PS50137"/>
    </source>
</evidence>
<sequence length="327" mass="35725">MGDVTKSFLYAWCGKNKVTPTYEVRGSKQRQRFLCEVRVPGFDYVGIGDSTNNTDAQTNAARDFLLYLLRAGKISQSEVPVEFPVGLQNPGPSGLPSGGPQAHYIQLYSEEKHDPRTKAPGHKMEIKFPNEGIGYEYDPADFNSHSVTNMSKEYNRTTTMGKAVRFQDKTGVQSPGPAAYTREEGDSSIYHRAPSYSMSHTERSETRPSGTPACNTYSLPTSFGPGNTNDVNGPSYSMGKANKEELTLNSQSPGPAAYQLPSSNVNMSRAPAFYMGRTLPPKNVASSPGPDAHAAHMVKYDEHNTPGVTHGIWHTPYKAPPGFAAEY</sequence>
<dbReference type="InterPro" id="IPR051291">
    <property type="entry name" value="CIMAP"/>
</dbReference>
<reference evidence="3" key="2">
    <citation type="submission" date="2020-06" db="EMBL/GenBank/DDBJ databases">
        <authorList>
            <person name="Sheffer M."/>
        </authorList>
    </citation>
    <scope>NUCLEOTIDE SEQUENCE</scope>
</reference>
<keyword evidence="1" id="KW-0694">RNA-binding</keyword>
<keyword evidence="3" id="KW-0547">Nucleotide-binding</keyword>
<dbReference type="PANTHER" id="PTHR21580:SF28">
    <property type="entry name" value="BOREALIN N-TERMINAL DOMAIN-CONTAINING PROTEIN-RELATED"/>
    <property type="match status" value="1"/>
</dbReference>
<evidence type="ECO:0000313" key="4">
    <source>
        <dbReference type="Proteomes" id="UP000807504"/>
    </source>
</evidence>
<reference evidence="3" key="1">
    <citation type="journal article" date="2020" name="bioRxiv">
        <title>Chromosome-level reference genome of the European wasp spider Argiope bruennichi: a resource for studies on range expansion and evolutionary adaptation.</title>
        <authorList>
            <person name="Sheffer M.M."/>
            <person name="Hoppe A."/>
            <person name="Krehenwinkel H."/>
            <person name="Uhl G."/>
            <person name="Kuss A.W."/>
            <person name="Jensen L."/>
            <person name="Jensen C."/>
            <person name="Gillespie R.G."/>
            <person name="Hoff K.J."/>
            <person name="Prost S."/>
        </authorList>
    </citation>
    <scope>NUCLEOTIDE SEQUENCE</scope>
</reference>
<dbReference type="GO" id="GO:0005856">
    <property type="term" value="C:cytoskeleton"/>
    <property type="evidence" value="ECO:0007669"/>
    <property type="project" value="TreeGrafter"/>
</dbReference>
<dbReference type="InterPro" id="IPR014720">
    <property type="entry name" value="dsRBD_dom"/>
</dbReference>
<comment type="caution">
    <text evidence="3">The sequence shown here is derived from an EMBL/GenBank/DDBJ whole genome shotgun (WGS) entry which is preliminary data.</text>
</comment>
<dbReference type="Pfam" id="PF00035">
    <property type="entry name" value="dsrm"/>
    <property type="match status" value="1"/>
</dbReference>
<dbReference type="SMART" id="SM00358">
    <property type="entry name" value="DSRM"/>
    <property type="match status" value="1"/>
</dbReference>
<keyword evidence="3" id="KW-0347">Helicase</keyword>
<keyword evidence="3" id="KW-0067">ATP-binding</keyword>
<organism evidence="3 4">
    <name type="scientific">Argiope bruennichi</name>
    <name type="common">Wasp spider</name>
    <name type="synonym">Aranea bruennichi</name>
    <dbReference type="NCBI Taxonomy" id="94029"/>
    <lineage>
        <taxon>Eukaryota</taxon>
        <taxon>Metazoa</taxon>
        <taxon>Ecdysozoa</taxon>
        <taxon>Arthropoda</taxon>
        <taxon>Chelicerata</taxon>
        <taxon>Arachnida</taxon>
        <taxon>Araneae</taxon>
        <taxon>Araneomorphae</taxon>
        <taxon>Entelegynae</taxon>
        <taxon>Araneoidea</taxon>
        <taxon>Araneidae</taxon>
        <taxon>Argiope</taxon>
    </lineage>
</organism>
<dbReference type="PANTHER" id="PTHR21580">
    <property type="entry name" value="SHIPPO-1-RELATED"/>
    <property type="match status" value="1"/>
</dbReference>
<dbReference type="PROSITE" id="PS50137">
    <property type="entry name" value="DS_RBD"/>
    <property type="match status" value="1"/>
</dbReference>
<dbReference type="Pfam" id="PF07004">
    <property type="entry name" value="SHIPPO-rpt"/>
    <property type="match status" value="2"/>
</dbReference>
<feature type="domain" description="DRBM" evidence="2">
    <location>
        <begin position="4"/>
        <end position="70"/>
    </location>
</feature>
<dbReference type="SUPFAM" id="SSF54768">
    <property type="entry name" value="dsRNA-binding domain-like"/>
    <property type="match status" value="1"/>
</dbReference>
<name>A0A8T0FZG7_ARGBR</name>
<keyword evidence="4" id="KW-1185">Reference proteome</keyword>
<dbReference type="InterPro" id="IPR044445">
    <property type="entry name" value="DHX9_DSRM_1"/>
</dbReference>
<dbReference type="GO" id="GO:0004386">
    <property type="term" value="F:helicase activity"/>
    <property type="evidence" value="ECO:0007669"/>
    <property type="project" value="UniProtKB-KW"/>
</dbReference>
<dbReference type="FunFam" id="3.30.160.20:FF:000026">
    <property type="entry name" value="ATP-dependent RNA helicase A"/>
    <property type="match status" value="1"/>
</dbReference>
<protein>
    <submittedName>
        <fullName evidence="3">ATP-dependent RNA helicase A protein like</fullName>
    </submittedName>
</protein>
<evidence type="ECO:0000256" key="1">
    <source>
        <dbReference type="PROSITE-ProRule" id="PRU00266"/>
    </source>
</evidence>
<accession>A0A8T0FZG7</accession>
<dbReference type="CDD" id="cd19854">
    <property type="entry name" value="DSRM_DHX9_rpt1"/>
    <property type="match status" value="1"/>
</dbReference>
<dbReference type="EMBL" id="JABXBU010000001">
    <property type="protein sequence ID" value="KAF8796497.1"/>
    <property type="molecule type" value="Genomic_DNA"/>
</dbReference>
<dbReference type="Gene3D" id="3.30.160.20">
    <property type="match status" value="1"/>
</dbReference>
<gene>
    <name evidence="3" type="ORF">HNY73_000866</name>
</gene>
<dbReference type="AlphaFoldDB" id="A0A8T0FZG7"/>
<evidence type="ECO:0000313" key="3">
    <source>
        <dbReference type="EMBL" id="KAF8796497.1"/>
    </source>
</evidence>
<keyword evidence="3" id="KW-0378">Hydrolase</keyword>